<comment type="caution">
    <text evidence="1">The sequence shown here is derived from an EMBL/GenBank/DDBJ whole genome shotgun (WGS) entry which is preliminary data.</text>
</comment>
<protein>
    <submittedName>
        <fullName evidence="1">Type II toxin-antitoxin system mRNA interferase toxin, RelE/StbE family</fullName>
    </submittedName>
</protein>
<dbReference type="EMBL" id="PCYI01000019">
    <property type="protein sequence ID" value="PIR44751.1"/>
    <property type="molecule type" value="Genomic_DNA"/>
</dbReference>
<accession>A0A2H0RDW7</accession>
<dbReference type="SUPFAM" id="SSF143011">
    <property type="entry name" value="RelE-like"/>
    <property type="match status" value="1"/>
</dbReference>
<sequence>MILHYSNGYLRRAKKLSRAVFERLADHEQLFIADPFDPRLDTHKLHGKDKAFWLFSITKSIRVKFEFLGNNEVLYVDIGPHGRVYR</sequence>
<dbReference type="Proteomes" id="UP000228767">
    <property type="component" value="Unassembled WGS sequence"/>
</dbReference>
<dbReference type="Gene3D" id="3.30.2310.20">
    <property type="entry name" value="RelE-like"/>
    <property type="match status" value="1"/>
</dbReference>
<evidence type="ECO:0000313" key="2">
    <source>
        <dbReference type="Proteomes" id="UP000228767"/>
    </source>
</evidence>
<name>A0A2H0RDW7_9BACT</name>
<proteinExistence type="predicted"/>
<dbReference type="AlphaFoldDB" id="A0A2H0RDW7"/>
<gene>
    <name evidence="1" type="ORF">COV10_02605</name>
</gene>
<dbReference type="InterPro" id="IPR035093">
    <property type="entry name" value="RelE/ParE_toxin_dom_sf"/>
</dbReference>
<organism evidence="1 2">
    <name type="scientific">Candidatus Vogelbacteria bacterium CG10_big_fil_rev_8_21_14_0_10_51_16</name>
    <dbReference type="NCBI Taxonomy" id="1975045"/>
    <lineage>
        <taxon>Bacteria</taxon>
        <taxon>Candidatus Vogeliibacteriota</taxon>
    </lineage>
</organism>
<reference evidence="1 2" key="1">
    <citation type="submission" date="2017-09" db="EMBL/GenBank/DDBJ databases">
        <title>Depth-based differentiation of microbial function through sediment-hosted aquifers and enrichment of novel symbionts in the deep terrestrial subsurface.</title>
        <authorList>
            <person name="Probst A.J."/>
            <person name="Ladd B."/>
            <person name="Jarett J.K."/>
            <person name="Geller-Mcgrath D.E."/>
            <person name="Sieber C.M."/>
            <person name="Emerson J.B."/>
            <person name="Anantharaman K."/>
            <person name="Thomas B.C."/>
            <person name="Malmstrom R."/>
            <person name="Stieglmeier M."/>
            <person name="Klingl A."/>
            <person name="Woyke T."/>
            <person name="Ryan C.M."/>
            <person name="Banfield J.F."/>
        </authorList>
    </citation>
    <scope>NUCLEOTIDE SEQUENCE [LARGE SCALE GENOMIC DNA]</scope>
    <source>
        <strain evidence="1">CG10_big_fil_rev_8_21_14_0_10_51_16</strain>
    </source>
</reference>
<evidence type="ECO:0000313" key="1">
    <source>
        <dbReference type="EMBL" id="PIR44751.1"/>
    </source>
</evidence>